<evidence type="ECO:0000313" key="2">
    <source>
        <dbReference type="Proteomes" id="UP000824890"/>
    </source>
</evidence>
<accession>A0ABQ8AJK0</accession>
<comment type="caution">
    <text evidence="1">The sequence shown here is derived from an EMBL/GenBank/DDBJ whole genome shotgun (WGS) entry which is preliminary data.</text>
</comment>
<dbReference type="EMBL" id="JAGKQM010000013">
    <property type="protein sequence ID" value="KAH0892638.1"/>
    <property type="molecule type" value="Genomic_DNA"/>
</dbReference>
<keyword evidence="2" id="KW-1185">Reference proteome</keyword>
<dbReference type="Proteomes" id="UP000824890">
    <property type="component" value="Unassembled WGS sequence"/>
</dbReference>
<sequence length="165" mass="18936">METNDGMVGVGELEIVPHIQEDEFEHEKISEEGDEMDDREELLIQSPHRSARLHDVKDSLWKSLRLLEVVVDSRPHSLHELVLAIFVADSESLGMVYPRYRPEKAILLLVWGHERLDVPVEMLRFLSHGSESSWLDSTRTHRPDHCLASSSSLWFHSSSPLLSFS</sequence>
<name>A0ABQ8AJK0_BRANA</name>
<reference evidence="1 2" key="1">
    <citation type="submission" date="2021-05" db="EMBL/GenBank/DDBJ databases">
        <title>Genome Assembly of Synthetic Allotetraploid Brassica napus Reveals Homoeologous Exchanges between Subgenomes.</title>
        <authorList>
            <person name="Davis J.T."/>
        </authorList>
    </citation>
    <scope>NUCLEOTIDE SEQUENCE [LARGE SCALE GENOMIC DNA]</scope>
    <source>
        <strain evidence="2">cv. Da-Ae</strain>
        <tissue evidence="1">Seedling</tissue>
    </source>
</reference>
<organism evidence="1 2">
    <name type="scientific">Brassica napus</name>
    <name type="common">Rape</name>
    <dbReference type="NCBI Taxonomy" id="3708"/>
    <lineage>
        <taxon>Eukaryota</taxon>
        <taxon>Viridiplantae</taxon>
        <taxon>Streptophyta</taxon>
        <taxon>Embryophyta</taxon>
        <taxon>Tracheophyta</taxon>
        <taxon>Spermatophyta</taxon>
        <taxon>Magnoliopsida</taxon>
        <taxon>eudicotyledons</taxon>
        <taxon>Gunneridae</taxon>
        <taxon>Pentapetalae</taxon>
        <taxon>rosids</taxon>
        <taxon>malvids</taxon>
        <taxon>Brassicales</taxon>
        <taxon>Brassicaceae</taxon>
        <taxon>Brassiceae</taxon>
        <taxon>Brassica</taxon>
    </lineage>
</organism>
<evidence type="ECO:0000313" key="1">
    <source>
        <dbReference type="EMBL" id="KAH0892638.1"/>
    </source>
</evidence>
<gene>
    <name evidence="1" type="ORF">HID58_055067</name>
</gene>
<proteinExistence type="predicted"/>
<protein>
    <submittedName>
        <fullName evidence="1">Uncharacterized protein</fullName>
    </submittedName>
</protein>